<dbReference type="PANTHER" id="PTHR45436:SF1">
    <property type="entry name" value="SENSOR PROTEIN QSEC"/>
    <property type="match status" value="1"/>
</dbReference>
<protein>
    <recommendedName>
        <fullName evidence="3">histidine kinase</fullName>
        <ecNumber evidence="3">2.7.13.3</ecNumber>
    </recommendedName>
</protein>
<evidence type="ECO:0000256" key="1">
    <source>
        <dbReference type="ARBA" id="ARBA00000085"/>
    </source>
</evidence>
<dbReference type="Proteomes" id="UP000192656">
    <property type="component" value="Unassembled WGS sequence"/>
</dbReference>
<dbReference type="PROSITE" id="PS50109">
    <property type="entry name" value="HIS_KIN"/>
    <property type="match status" value="1"/>
</dbReference>
<keyword evidence="6 10" id="KW-0812">Transmembrane</keyword>
<reference evidence="12 13" key="1">
    <citation type="submission" date="2017-04" db="EMBL/GenBank/DDBJ databases">
        <authorList>
            <person name="Afonso C.L."/>
            <person name="Miller P.J."/>
            <person name="Scott M.A."/>
            <person name="Spackman E."/>
            <person name="Goraichik I."/>
            <person name="Dimitrov K.M."/>
            <person name="Suarez D.L."/>
            <person name="Swayne D.E."/>
        </authorList>
    </citation>
    <scope>NUCLEOTIDE SEQUENCE [LARGE SCALE GENOMIC DNA]</scope>
    <source>
        <strain evidence="12 13">CGMCC 1.10972</strain>
    </source>
</reference>
<evidence type="ECO:0000256" key="7">
    <source>
        <dbReference type="ARBA" id="ARBA00022777"/>
    </source>
</evidence>
<dbReference type="PRINTS" id="PR00344">
    <property type="entry name" value="BCTRLSENSOR"/>
</dbReference>
<dbReference type="InterPro" id="IPR004358">
    <property type="entry name" value="Sig_transdc_His_kin-like_C"/>
</dbReference>
<evidence type="ECO:0000313" key="12">
    <source>
        <dbReference type="EMBL" id="SMC40050.1"/>
    </source>
</evidence>
<proteinExistence type="predicted"/>
<dbReference type="OrthoDB" id="8673316at2"/>
<dbReference type="InterPro" id="IPR005467">
    <property type="entry name" value="His_kinase_dom"/>
</dbReference>
<dbReference type="CDD" id="cd00082">
    <property type="entry name" value="HisKA"/>
    <property type="match status" value="1"/>
</dbReference>
<feature type="transmembrane region" description="Helical" evidence="10">
    <location>
        <begin position="170"/>
        <end position="189"/>
    </location>
</feature>
<keyword evidence="7 12" id="KW-0418">Kinase</keyword>
<evidence type="ECO:0000256" key="10">
    <source>
        <dbReference type="SAM" id="Phobius"/>
    </source>
</evidence>
<dbReference type="EMBL" id="FWXR01000002">
    <property type="protein sequence ID" value="SMC40050.1"/>
    <property type="molecule type" value="Genomic_DNA"/>
</dbReference>
<dbReference type="InterPro" id="IPR050428">
    <property type="entry name" value="TCS_sensor_his_kinase"/>
</dbReference>
<evidence type="ECO:0000256" key="8">
    <source>
        <dbReference type="ARBA" id="ARBA00022989"/>
    </source>
</evidence>
<dbReference type="STRING" id="937218.SAMN06297251_1025"/>
<dbReference type="Gene3D" id="1.10.287.130">
    <property type="match status" value="1"/>
</dbReference>
<organism evidence="12 13">
    <name type="scientific">Fulvimarina manganoxydans</name>
    <dbReference type="NCBI Taxonomy" id="937218"/>
    <lineage>
        <taxon>Bacteria</taxon>
        <taxon>Pseudomonadati</taxon>
        <taxon>Pseudomonadota</taxon>
        <taxon>Alphaproteobacteria</taxon>
        <taxon>Hyphomicrobiales</taxon>
        <taxon>Aurantimonadaceae</taxon>
        <taxon>Fulvimarina</taxon>
    </lineage>
</organism>
<evidence type="ECO:0000256" key="6">
    <source>
        <dbReference type="ARBA" id="ARBA00022692"/>
    </source>
</evidence>
<dbReference type="RefSeq" id="WP_084408483.1">
    <property type="nucleotide sequence ID" value="NZ_FWXR01000002.1"/>
</dbReference>
<dbReference type="AlphaFoldDB" id="A0A1W1YV09"/>
<keyword evidence="5" id="KW-0808">Transferase</keyword>
<comment type="subcellular location">
    <subcellularLocation>
        <location evidence="2">Membrane</location>
    </subcellularLocation>
</comment>
<dbReference type="PANTHER" id="PTHR45436">
    <property type="entry name" value="SENSOR HISTIDINE KINASE YKOH"/>
    <property type="match status" value="1"/>
</dbReference>
<feature type="transmembrane region" description="Helical" evidence="10">
    <location>
        <begin position="16"/>
        <end position="39"/>
    </location>
</feature>
<evidence type="ECO:0000256" key="3">
    <source>
        <dbReference type="ARBA" id="ARBA00012438"/>
    </source>
</evidence>
<dbReference type="Pfam" id="PF08521">
    <property type="entry name" value="2CSK_N"/>
    <property type="match status" value="1"/>
</dbReference>
<feature type="domain" description="Histidine kinase" evidence="11">
    <location>
        <begin position="253"/>
        <end position="469"/>
    </location>
</feature>
<comment type="catalytic activity">
    <reaction evidence="1">
        <text>ATP + protein L-histidine = ADP + protein N-phospho-L-histidine.</text>
        <dbReference type="EC" id="2.7.13.3"/>
    </reaction>
</comment>
<evidence type="ECO:0000256" key="4">
    <source>
        <dbReference type="ARBA" id="ARBA00022553"/>
    </source>
</evidence>
<dbReference type="InterPro" id="IPR003661">
    <property type="entry name" value="HisK_dim/P_dom"/>
</dbReference>
<evidence type="ECO:0000259" key="11">
    <source>
        <dbReference type="PROSITE" id="PS50109"/>
    </source>
</evidence>
<name>A0A1W1YV09_9HYPH</name>
<evidence type="ECO:0000256" key="9">
    <source>
        <dbReference type="ARBA" id="ARBA00023136"/>
    </source>
</evidence>
<dbReference type="GO" id="GO:0005886">
    <property type="term" value="C:plasma membrane"/>
    <property type="evidence" value="ECO:0007669"/>
    <property type="project" value="TreeGrafter"/>
</dbReference>
<dbReference type="InterPro" id="IPR013727">
    <property type="entry name" value="2CSK_N"/>
</dbReference>
<evidence type="ECO:0000256" key="2">
    <source>
        <dbReference type="ARBA" id="ARBA00004370"/>
    </source>
</evidence>
<gene>
    <name evidence="12" type="ORF">SAMN06297251_1025</name>
</gene>
<dbReference type="Gene3D" id="3.30.565.10">
    <property type="entry name" value="Histidine kinase-like ATPase, C-terminal domain"/>
    <property type="match status" value="1"/>
</dbReference>
<dbReference type="EC" id="2.7.13.3" evidence="3"/>
<evidence type="ECO:0000313" key="13">
    <source>
        <dbReference type="Proteomes" id="UP000192656"/>
    </source>
</evidence>
<accession>A0A1W1YV09</accession>
<keyword evidence="9 10" id="KW-0472">Membrane</keyword>
<sequence>MSATAETRPYSLRRRLMIAATAAFAVLIAVLSIGLWTYARSAANETYDLLLRGAAISVLERITLTPEGVDIDLPPSALDILALAESDRVFYRILDREGRTLTGTPDLPLDDRLGPDLPSDEPIFFDHAYSGETVRFVVHGRTLLGSADPQWVGVQIGQTRRARVAMQNDLILKGLVPLAALSLAGIAWARAGIGLAMRPLSGIERDIRMRQPSDLEPLRAVPPREVESLIASINGFMLRLKHSKGQAESFIADVAHQIRTSLATLNSQLQMAVETDDLRSEAAILRARDQAARTIRLTNQLLSHAMVIHRADEARLEPVDLALLLRQLLEEAIRAEGAAEIEFAVDLPPSGEPFHVHGDAIAIREAMRNLLDNAVRHSPASGAVTLSAAPAEISGRAAMALSIEDTGPGIPADERAKVVERFYTRGSHGGSGLGLSIAASVAASHDGRLDLGQSAEGGLKATLVLPIAPRGGTLGLRAGEPS</sequence>
<dbReference type="GO" id="GO:0000155">
    <property type="term" value="F:phosphorelay sensor kinase activity"/>
    <property type="evidence" value="ECO:0007669"/>
    <property type="project" value="InterPro"/>
</dbReference>
<dbReference type="SMART" id="SM00387">
    <property type="entry name" value="HATPase_c"/>
    <property type="match status" value="1"/>
</dbReference>
<keyword evidence="8 10" id="KW-1133">Transmembrane helix</keyword>
<dbReference type="Pfam" id="PF02518">
    <property type="entry name" value="HATPase_c"/>
    <property type="match status" value="1"/>
</dbReference>
<dbReference type="InterPro" id="IPR036890">
    <property type="entry name" value="HATPase_C_sf"/>
</dbReference>
<keyword evidence="4" id="KW-0597">Phosphoprotein</keyword>
<dbReference type="InterPro" id="IPR003594">
    <property type="entry name" value="HATPase_dom"/>
</dbReference>
<evidence type="ECO:0000256" key="5">
    <source>
        <dbReference type="ARBA" id="ARBA00022679"/>
    </source>
</evidence>
<keyword evidence="13" id="KW-1185">Reference proteome</keyword>
<dbReference type="InterPro" id="IPR036097">
    <property type="entry name" value="HisK_dim/P_sf"/>
</dbReference>
<dbReference type="SUPFAM" id="SSF55874">
    <property type="entry name" value="ATPase domain of HSP90 chaperone/DNA topoisomerase II/histidine kinase"/>
    <property type="match status" value="1"/>
</dbReference>
<dbReference type="SUPFAM" id="SSF47384">
    <property type="entry name" value="Homodimeric domain of signal transducing histidine kinase"/>
    <property type="match status" value="1"/>
</dbReference>